<dbReference type="Proteomes" id="UP000238823">
    <property type="component" value="Unassembled WGS sequence"/>
</dbReference>
<reference evidence="2 3" key="1">
    <citation type="submission" date="2018-03" db="EMBL/GenBank/DDBJ databases">
        <title>Draft Genome Sequences of the Obligatory Marine Myxobacteria Enhygromyxa salina SWB007.</title>
        <authorList>
            <person name="Poehlein A."/>
            <person name="Moghaddam J.A."/>
            <person name="Harms H."/>
            <person name="Alanjari M."/>
            <person name="Koenig G.M."/>
            <person name="Daniel R."/>
            <person name="Schaeberle T.F."/>
        </authorList>
    </citation>
    <scope>NUCLEOTIDE SEQUENCE [LARGE SCALE GENOMIC DNA]</scope>
    <source>
        <strain evidence="2 3">SWB007</strain>
    </source>
</reference>
<evidence type="ECO:0008006" key="4">
    <source>
        <dbReference type="Google" id="ProtNLM"/>
    </source>
</evidence>
<protein>
    <recommendedName>
        <fullName evidence="4">Lipoprotein</fullName>
    </recommendedName>
</protein>
<name>A0A2S9YR35_9BACT</name>
<dbReference type="RefSeq" id="WP_181233695.1">
    <property type="nucleotide sequence ID" value="NZ_PVNL01000051.1"/>
</dbReference>
<dbReference type="PROSITE" id="PS51257">
    <property type="entry name" value="PROKAR_LIPOPROTEIN"/>
    <property type="match status" value="1"/>
</dbReference>
<dbReference type="AlphaFoldDB" id="A0A2S9YR35"/>
<evidence type="ECO:0000313" key="2">
    <source>
        <dbReference type="EMBL" id="PRQ07564.1"/>
    </source>
</evidence>
<gene>
    <name evidence="2" type="ORF">ENSA7_25540</name>
</gene>
<proteinExistence type="predicted"/>
<organism evidence="2 3">
    <name type="scientific">Enhygromyxa salina</name>
    <dbReference type="NCBI Taxonomy" id="215803"/>
    <lineage>
        <taxon>Bacteria</taxon>
        <taxon>Pseudomonadati</taxon>
        <taxon>Myxococcota</taxon>
        <taxon>Polyangia</taxon>
        <taxon>Nannocystales</taxon>
        <taxon>Nannocystaceae</taxon>
        <taxon>Enhygromyxa</taxon>
    </lineage>
</organism>
<evidence type="ECO:0000256" key="1">
    <source>
        <dbReference type="SAM" id="MobiDB-lite"/>
    </source>
</evidence>
<feature type="region of interest" description="Disordered" evidence="1">
    <location>
        <begin position="26"/>
        <end position="52"/>
    </location>
</feature>
<accession>A0A2S9YR35</accession>
<sequence>MVEHERGRVWATVVVVVLLGCGTEPIPADTGAATVENGSATGDGGPWRDGRR</sequence>
<comment type="caution">
    <text evidence="2">The sequence shown here is derived from an EMBL/GenBank/DDBJ whole genome shotgun (WGS) entry which is preliminary data.</text>
</comment>
<evidence type="ECO:0000313" key="3">
    <source>
        <dbReference type="Proteomes" id="UP000238823"/>
    </source>
</evidence>
<dbReference type="EMBL" id="PVNL01000051">
    <property type="protein sequence ID" value="PRQ07564.1"/>
    <property type="molecule type" value="Genomic_DNA"/>
</dbReference>